<sequence>MSSPQCAPRSGAAAPSAPPKDRPAPGGAAPDTASPPGRSAYFDNAKFLATVLVVVAHAWGPLRDSRAVDAVHLLVYTFHMPAFILISGYFSRGFTATPHRVFRLVTTLLVPYVVFEVAYTVLRRSVAGDADAPFTFFDPWYLTWFLVVLFIWRLSTPLWQALRWPLGTALAIAALASMTPGLGTAFDVQRVLQFLPFFVLGLTLRPGHFTRLRSWPVRLAALPVGAGAAVFSYWAVVRMDDEWMFRRASAQDMGAPAWTGPVMTLALFGCALVLAGCFLSWVPGRRTWFTPLGSATLYAYLLHGFVLKIAQWEDWYALDRLHTPLGEVGVTVFAAVMAAALCTAPVRRLLRFAVEPRLDWAYGGPRSRADPGRDHPPAAAPVREREHAAAGGR</sequence>
<evidence type="ECO:0000313" key="5">
    <source>
        <dbReference type="Proteomes" id="UP001596413"/>
    </source>
</evidence>
<evidence type="ECO:0000259" key="3">
    <source>
        <dbReference type="Pfam" id="PF01757"/>
    </source>
</evidence>
<feature type="transmembrane region" description="Helical" evidence="2">
    <location>
        <begin position="219"/>
        <end position="237"/>
    </location>
</feature>
<evidence type="ECO:0000256" key="2">
    <source>
        <dbReference type="SAM" id="Phobius"/>
    </source>
</evidence>
<dbReference type="Pfam" id="PF01757">
    <property type="entry name" value="Acyl_transf_3"/>
    <property type="match status" value="1"/>
</dbReference>
<evidence type="ECO:0000256" key="1">
    <source>
        <dbReference type="SAM" id="MobiDB-lite"/>
    </source>
</evidence>
<protein>
    <submittedName>
        <fullName evidence="4">Acyltransferase family protein</fullName>
    </submittedName>
</protein>
<keyword evidence="4" id="KW-0012">Acyltransferase</keyword>
<keyword evidence="2" id="KW-0812">Transmembrane</keyword>
<keyword evidence="4" id="KW-0808">Transferase</keyword>
<dbReference type="PANTHER" id="PTHR37312:SF1">
    <property type="entry name" value="MEMBRANE-BOUND ACYLTRANSFERASE YKRP-RELATED"/>
    <property type="match status" value="1"/>
</dbReference>
<dbReference type="GO" id="GO:0016746">
    <property type="term" value="F:acyltransferase activity"/>
    <property type="evidence" value="ECO:0007669"/>
    <property type="project" value="UniProtKB-KW"/>
</dbReference>
<reference evidence="5" key="1">
    <citation type="journal article" date="2019" name="Int. J. Syst. Evol. Microbiol.">
        <title>The Global Catalogue of Microorganisms (GCM) 10K type strain sequencing project: providing services to taxonomists for standard genome sequencing and annotation.</title>
        <authorList>
            <consortium name="The Broad Institute Genomics Platform"/>
            <consortium name="The Broad Institute Genome Sequencing Center for Infectious Disease"/>
            <person name="Wu L."/>
            <person name="Ma J."/>
        </authorList>
    </citation>
    <scope>NUCLEOTIDE SEQUENCE [LARGE SCALE GENOMIC DNA]</scope>
    <source>
        <strain evidence="5">CGMCC 1.13681</strain>
    </source>
</reference>
<dbReference type="EMBL" id="JBHSZO010000035">
    <property type="protein sequence ID" value="MFC7220506.1"/>
    <property type="molecule type" value="Genomic_DNA"/>
</dbReference>
<feature type="region of interest" description="Disordered" evidence="1">
    <location>
        <begin position="1"/>
        <end position="35"/>
    </location>
</feature>
<dbReference type="InterPro" id="IPR052734">
    <property type="entry name" value="Nod_factor_acetyltransferase"/>
</dbReference>
<feature type="transmembrane region" description="Helical" evidence="2">
    <location>
        <begin position="70"/>
        <end position="90"/>
    </location>
</feature>
<feature type="transmembrane region" description="Helical" evidence="2">
    <location>
        <begin position="191"/>
        <end position="207"/>
    </location>
</feature>
<feature type="region of interest" description="Disordered" evidence="1">
    <location>
        <begin position="365"/>
        <end position="393"/>
    </location>
</feature>
<keyword evidence="2" id="KW-1133">Transmembrane helix</keyword>
<dbReference type="InterPro" id="IPR002656">
    <property type="entry name" value="Acyl_transf_3_dom"/>
</dbReference>
<gene>
    <name evidence="4" type="ORF">ACFQLX_20420</name>
</gene>
<accession>A0ABW2GN10</accession>
<evidence type="ECO:0000313" key="4">
    <source>
        <dbReference type="EMBL" id="MFC7220506.1"/>
    </source>
</evidence>
<comment type="caution">
    <text evidence="4">The sequence shown here is derived from an EMBL/GenBank/DDBJ whole genome shotgun (WGS) entry which is preliminary data.</text>
</comment>
<dbReference type="PANTHER" id="PTHR37312">
    <property type="entry name" value="MEMBRANE-BOUND ACYLTRANSFERASE YKRP-RELATED"/>
    <property type="match status" value="1"/>
</dbReference>
<feature type="transmembrane region" description="Helical" evidence="2">
    <location>
        <begin position="330"/>
        <end position="350"/>
    </location>
</feature>
<dbReference type="RefSeq" id="WP_386417219.1">
    <property type="nucleotide sequence ID" value="NZ_JBHSZO010000035.1"/>
</dbReference>
<keyword evidence="2" id="KW-0472">Membrane</keyword>
<feature type="domain" description="Acyltransferase 3" evidence="3">
    <location>
        <begin position="40"/>
        <end position="343"/>
    </location>
</feature>
<feature type="transmembrane region" description="Helical" evidence="2">
    <location>
        <begin position="257"/>
        <end position="281"/>
    </location>
</feature>
<feature type="transmembrane region" description="Helical" evidence="2">
    <location>
        <begin position="164"/>
        <end position="185"/>
    </location>
</feature>
<name>A0ABW2GN10_9ACTN</name>
<organism evidence="4 5">
    <name type="scientific">Streptomyces polyrhachis</name>
    <dbReference type="NCBI Taxonomy" id="1282885"/>
    <lineage>
        <taxon>Bacteria</taxon>
        <taxon>Bacillati</taxon>
        <taxon>Actinomycetota</taxon>
        <taxon>Actinomycetes</taxon>
        <taxon>Kitasatosporales</taxon>
        <taxon>Streptomycetaceae</taxon>
        <taxon>Streptomyces</taxon>
    </lineage>
</organism>
<feature type="transmembrane region" description="Helical" evidence="2">
    <location>
        <begin position="102"/>
        <end position="122"/>
    </location>
</feature>
<feature type="transmembrane region" description="Helical" evidence="2">
    <location>
        <begin position="288"/>
        <end position="310"/>
    </location>
</feature>
<feature type="transmembrane region" description="Helical" evidence="2">
    <location>
        <begin position="134"/>
        <end position="152"/>
    </location>
</feature>
<dbReference type="Proteomes" id="UP001596413">
    <property type="component" value="Unassembled WGS sequence"/>
</dbReference>
<feature type="compositionally biased region" description="Basic and acidic residues" evidence="1">
    <location>
        <begin position="367"/>
        <end position="393"/>
    </location>
</feature>
<proteinExistence type="predicted"/>
<keyword evidence="5" id="KW-1185">Reference proteome</keyword>